<evidence type="ECO:0000313" key="2">
    <source>
        <dbReference type="Proteomes" id="UP000017836"/>
    </source>
</evidence>
<protein>
    <submittedName>
        <fullName evidence="1">Uncharacterized protein</fullName>
    </submittedName>
</protein>
<keyword evidence="2" id="KW-1185">Reference proteome</keyword>
<dbReference type="AlphaFoldDB" id="W1NYE3"/>
<organism evidence="1 2">
    <name type="scientific">Amborella trichopoda</name>
    <dbReference type="NCBI Taxonomy" id="13333"/>
    <lineage>
        <taxon>Eukaryota</taxon>
        <taxon>Viridiplantae</taxon>
        <taxon>Streptophyta</taxon>
        <taxon>Embryophyta</taxon>
        <taxon>Tracheophyta</taxon>
        <taxon>Spermatophyta</taxon>
        <taxon>Magnoliopsida</taxon>
        <taxon>Amborellales</taxon>
        <taxon>Amborellaceae</taxon>
        <taxon>Amborella</taxon>
    </lineage>
</organism>
<dbReference type="Proteomes" id="UP000017836">
    <property type="component" value="Unassembled WGS sequence"/>
</dbReference>
<dbReference type="EMBL" id="KI394907">
    <property type="protein sequence ID" value="ERN00404.1"/>
    <property type="molecule type" value="Genomic_DNA"/>
</dbReference>
<dbReference type="HOGENOM" id="CLU_2834564_0_0_1"/>
<dbReference type="Gramene" id="ERN00404">
    <property type="protein sequence ID" value="ERN00404"/>
    <property type="gene ID" value="AMTR_s00104p00152070"/>
</dbReference>
<gene>
    <name evidence="1" type="ORF">AMTR_s00104p00152070</name>
</gene>
<proteinExistence type="predicted"/>
<evidence type="ECO:0000313" key="1">
    <source>
        <dbReference type="EMBL" id="ERN00404.1"/>
    </source>
</evidence>
<name>W1NYE3_AMBTC</name>
<accession>W1NYE3</accession>
<reference evidence="2" key="1">
    <citation type="journal article" date="2013" name="Science">
        <title>The Amborella genome and the evolution of flowering plants.</title>
        <authorList>
            <consortium name="Amborella Genome Project"/>
        </authorList>
    </citation>
    <scope>NUCLEOTIDE SEQUENCE [LARGE SCALE GENOMIC DNA]</scope>
</reference>
<sequence>MALRVSLPWSSNLTSFGQLCDNSGRTSSSFWVSEILSSSSHSTTSGASFNEARARTKNFRLSFDFG</sequence>